<reference evidence="2" key="1">
    <citation type="journal article" date="2021" name="Mol. Ecol. Resour.">
        <title>Phylogenomic analyses of the genus Drosophila reveals genomic signals of climate adaptation.</title>
        <authorList>
            <person name="Li F."/>
            <person name="Rane R.V."/>
            <person name="Luria V."/>
            <person name="Xiong Z."/>
            <person name="Chen J."/>
            <person name="Li Z."/>
            <person name="Catullo R.A."/>
            <person name="Griffin P.C."/>
            <person name="Schiffer M."/>
            <person name="Pearce S."/>
            <person name="Lee S.F."/>
            <person name="McElroy K."/>
            <person name="Stocker A."/>
            <person name="Shirriffs J."/>
            <person name="Cockerell F."/>
            <person name="Coppin C."/>
            <person name="Sgro C.M."/>
            <person name="Karger A."/>
            <person name="Cain J.W."/>
            <person name="Weber J.A."/>
            <person name="Santpere G."/>
            <person name="Kirschner M.W."/>
            <person name="Hoffmann A.A."/>
            <person name="Oakeshott J.G."/>
            <person name="Zhang G."/>
        </authorList>
    </citation>
    <scope>NUCLEOTIDE SEQUENCE</scope>
    <source>
        <strain evidence="2">BGI-SZ-2011g</strain>
    </source>
</reference>
<protein>
    <submittedName>
        <fullName evidence="2">Uncharacterized protein</fullName>
    </submittedName>
</protein>
<sequence length="143" mass="15778">MDSTFGNVFLFLTDLAWKSRLTIPVLITTAFLVMDIRLQIEINIQTGQVNASDLDESEDDGFEEHLAAHGVHGMDEESDAYTDDLEEYNSEYTNGDGNSSSNSNSSDAASHYSAGIYDDLGSDYDAENELEDYYALLAGQPRV</sequence>
<dbReference type="AlphaFoldDB" id="A0AAD4JX33"/>
<evidence type="ECO:0000313" key="3">
    <source>
        <dbReference type="Proteomes" id="UP001200034"/>
    </source>
</evidence>
<organism evidence="2 3">
    <name type="scientific">Drosophila rubida</name>
    <dbReference type="NCBI Taxonomy" id="30044"/>
    <lineage>
        <taxon>Eukaryota</taxon>
        <taxon>Metazoa</taxon>
        <taxon>Ecdysozoa</taxon>
        <taxon>Arthropoda</taxon>
        <taxon>Hexapoda</taxon>
        <taxon>Insecta</taxon>
        <taxon>Pterygota</taxon>
        <taxon>Neoptera</taxon>
        <taxon>Endopterygota</taxon>
        <taxon>Diptera</taxon>
        <taxon>Brachycera</taxon>
        <taxon>Muscomorpha</taxon>
        <taxon>Ephydroidea</taxon>
        <taxon>Drosophilidae</taxon>
        <taxon>Drosophila</taxon>
    </lineage>
</organism>
<proteinExistence type="predicted"/>
<keyword evidence="3" id="KW-1185">Reference proteome</keyword>
<comment type="caution">
    <text evidence="2">The sequence shown here is derived from an EMBL/GenBank/DDBJ whole genome shotgun (WGS) entry which is preliminary data.</text>
</comment>
<evidence type="ECO:0000256" key="1">
    <source>
        <dbReference type="SAM" id="MobiDB-lite"/>
    </source>
</evidence>
<feature type="region of interest" description="Disordered" evidence="1">
    <location>
        <begin position="72"/>
        <end position="109"/>
    </location>
</feature>
<feature type="compositionally biased region" description="Low complexity" evidence="1">
    <location>
        <begin position="94"/>
        <end position="109"/>
    </location>
</feature>
<name>A0AAD4JX33_9MUSC</name>
<accession>A0AAD4JX33</accession>
<evidence type="ECO:0000313" key="2">
    <source>
        <dbReference type="EMBL" id="KAH8360214.1"/>
    </source>
</evidence>
<dbReference type="Proteomes" id="UP001200034">
    <property type="component" value="Unassembled WGS sequence"/>
</dbReference>
<feature type="compositionally biased region" description="Acidic residues" evidence="1">
    <location>
        <begin position="76"/>
        <end position="89"/>
    </location>
</feature>
<dbReference type="EMBL" id="JAJJHW010003409">
    <property type="protein sequence ID" value="KAH8360214.1"/>
    <property type="molecule type" value="Genomic_DNA"/>
</dbReference>
<gene>
    <name evidence="2" type="ORF">KR093_011440</name>
</gene>